<dbReference type="AlphaFoldDB" id="A0AAQ3MMV3"/>
<evidence type="ECO:0000313" key="2">
    <source>
        <dbReference type="EMBL" id="WVY93574.1"/>
    </source>
</evidence>
<feature type="compositionally biased region" description="Polar residues" evidence="1">
    <location>
        <begin position="69"/>
        <end position="86"/>
    </location>
</feature>
<organism evidence="2 3">
    <name type="scientific">Vigna mungo</name>
    <name type="common">Black gram</name>
    <name type="synonym">Phaseolus mungo</name>
    <dbReference type="NCBI Taxonomy" id="3915"/>
    <lineage>
        <taxon>Eukaryota</taxon>
        <taxon>Viridiplantae</taxon>
        <taxon>Streptophyta</taxon>
        <taxon>Embryophyta</taxon>
        <taxon>Tracheophyta</taxon>
        <taxon>Spermatophyta</taxon>
        <taxon>Magnoliopsida</taxon>
        <taxon>eudicotyledons</taxon>
        <taxon>Gunneridae</taxon>
        <taxon>Pentapetalae</taxon>
        <taxon>rosids</taxon>
        <taxon>fabids</taxon>
        <taxon>Fabales</taxon>
        <taxon>Fabaceae</taxon>
        <taxon>Papilionoideae</taxon>
        <taxon>50 kb inversion clade</taxon>
        <taxon>NPAAA clade</taxon>
        <taxon>indigoferoid/millettioid clade</taxon>
        <taxon>Phaseoleae</taxon>
        <taxon>Vigna</taxon>
    </lineage>
</organism>
<dbReference type="Proteomes" id="UP001374535">
    <property type="component" value="Chromosome 10"/>
</dbReference>
<protein>
    <submittedName>
        <fullName evidence="2">Uncharacterized protein</fullName>
    </submittedName>
</protein>
<sequence>SRASSSVRQSLPPLCEAPGPSSSPTYREPQRNPEKSQIKETFAPLLASTGHHECFLTQLSSSSSCYHELHNSQNHPSLKQSEQRFPSSRGRCRKVSPTNFGVRLHKTLLLVMWQ</sequence>
<dbReference type="EMBL" id="CP144691">
    <property type="protein sequence ID" value="WVY93574.1"/>
    <property type="molecule type" value="Genomic_DNA"/>
</dbReference>
<feature type="region of interest" description="Disordered" evidence="1">
    <location>
        <begin position="69"/>
        <end position="92"/>
    </location>
</feature>
<reference evidence="2 3" key="1">
    <citation type="journal article" date="2023" name="Life. Sci Alliance">
        <title>Evolutionary insights into 3D genome organization and epigenetic landscape of Vigna mungo.</title>
        <authorList>
            <person name="Junaid A."/>
            <person name="Singh B."/>
            <person name="Bhatia S."/>
        </authorList>
    </citation>
    <scope>NUCLEOTIDE SEQUENCE [LARGE SCALE GENOMIC DNA]</scope>
    <source>
        <strain evidence="2">Urdbean</strain>
    </source>
</reference>
<accession>A0AAQ3MMV3</accession>
<evidence type="ECO:0000256" key="1">
    <source>
        <dbReference type="SAM" id="MobiDB-lite"/>
    </source>
</evidence>
<feature type="non-terminal residue" evidence="2">
    <location>
        <position position="1"/>
    </location>
</feature>
<feature type="region of interest" description="Disordered" evidence="1">
    <location>
        <begin position="1"/>
        <end position="36"/>
    </location>
</feature>
<keyword evidence="3" id="KW-1185">Reference proteome</keyword>
<gene>
    <name evidence="2" type="ORF">V8G54_032662</name>
</gene>
<proteinExistence type="predicted"/>
<name>A0AAQ3MMV3_VIGMU</name>
<evidence type="ECO:0000313" key="3">
    <source>
        <dbReference type="Proteomes" id="UP001374535"/>
    </source>
</evidence>